<dbReference type="GeneID" id="27680733"/>
<dbReference type="GO" id="GO:0016829">
    <property type="term" value="F:lyase activity"/>
    <property type="evidence" value="ECO:0007669"/>
    <property type="project" value="UniProtKB-KW"/>
</dbReference>
<keyword evidence="3" id="KW-0479">Metal-binding</keyword>
<gene>
    <name evidence="7" type="ORF">PEX2_080430</name>
</gene>
<feature type="region of interest" description="Disordered" evidence="6">
    <location>
        <begin position="1"/>
        <end position="22"/>
    </location>
</feature>
<keyword evidence="4" id="KW-0408">Iron</keyword>
<keyword evidence="5" id="KW-0456">Lyase</keyword>
<evidence type="ECO:0000256" key="4">
    <source>
        <dbReference type="ARBA" id="ARBA00023004"/>
    </source>
</evidence>
<evidence type="ECO:0000313" key="7">
    <source>
        <dbReference type="EMBL" id="KGO56436.1"/>
    </source>
</evidence>
<dbReference type="EMBL" id="JQFZ01000170">
    <property type="protein sequence ID" value="KGO56436.1"/>
    <property type="molecule type" value="Genomic_DNA"/>
</dbReference>
<dbReference type="VEuPathDB" id="FungiDB:PEXP_053460"/>
<dbReference type="GO" id="GO:0046872">
    <property type="term" value="F:metal ion binding"/>
    <property type="evidence" value="ECO:0007669"/>
    <property type="project" value="UniProtKB-KW"/>
</dbReference>
<evidence type="ECO:0000256" key="3">
    <source>
        <dbReference type="ARBA" id="ARBA00022723"/>
    </source>
</evidence>
<name>A0A0A2JNL8_PENEN</name>
<proteinExistence type="predicted"/>
<feature type="compositionally biased region" description="Polar residues" evidence="6">
    <location>
        <begin position="10"/>
        <end position="21"/>
    </location>
</feature>
<comment type="cofactor">
    <cofactor evidence="1">
        <name>heme b</name>
        <dbReference type="ChEBI" id="CHEBI:60344"/>
    </cofactor>
</comment>
<reference evidence="7 8" key="1">
    <citation type="journal article" date="2015" name="Mol. Plant Microbe Interact.">
        <title>Genome, transcriptome, and functional analyses of Penicillium expansum provide new insights into secondary metabolism and pathogenicity.</title>
        <authorList>
            <person name="Ballester A.R."/>
            <person name="Marcet-Houben M."/>
            <person name="Levin E."/>
            <person name="Sela N."/>
            <person name="Selma-Lazaro C."/>
            <person name="Carmona L."/>
            <person name="Wisniewski M."/>
            <person name="Droby S."/>
            <person name="Gonzalez-Candelas L."/>
            <person name="Gabaldon T."/>
        </authorList>
    </citation>
    <scope>NUCLEOTIDE SEQUENCE [LARGE SCALE GENOMIC DNA]</scope>
    <source>
        <strain evidence="7 8">MD-8</strain>
    </source>
</reference>
<keyword evidence="8" id="KW-1185">Reference proteome</keyword>
<dbReference type="Pfam" id="PF13816">
    <property type="entry name" value="Dehydratase_hem"/>
    <property type="match status" value="1"/>
</dbReference>
<evidence type="ECO:0000256" key="2">
    <source>
        <dbReference type="ARBA" id="ARBA00022617"/>
    </source>
</evidence>
<dbReference type="RefSeq" id="XP_016598231.1">
    <property type="nucleotide sequence ID" value="XM_016745313.1"/>
</dbReference>
<organism evidence="7 8">
    <name type="scientific">Penicillium expansum</name>
    <name type="common">Blue mold rot fungus</name>
    <dbReference type="NCBI Taxonomy" id="27334"/>
    <lineage>
        <taxon>Eukaryota</taxon>
        <taxon>Fungi</taxon>
        <taxon>Dikarya</taxon>
        <taxon>Ascomycota</taxon>
        <taxon>Pezizomycotina</taxon>
        <taxon>Eurotiomycetes</taxon>
        <taxon>Eurotiomycetidae</taxon>
        <taxon>Eurotiales</taxon>
        <taxon>Aspergillaceae</taxon>
        <taxon>Penicillium</taxon>
    </lineage>
</organism>
<dbReference type="AlphaFoldDB" id="A0A0A2JNL8"/>
<dbReference type="HOGENOM" id="CLU_066254_0_0_1"/>
<evidence type="ECO:0000256" key="6">
    <source>
        <dbReference type="SAM" id="MobiDB-lite"/>
    </source>
</evidence>
<dbReference type="STRING" id="27334.A0A0A2JNL8"/>
<dbReference type="Proteomes" id="UP000030143">
    <property type="component" value="Unassembled WGS sequence"/>
</dbReference>
<dbReference type="InterPro" id="IPR025702">
    <property type="entry name" value="OXD"/>
</dbReference>
<protein>
    <submittedName>
        <fullName evidence="7">Heme-containing dehydratase</fullName>
    </submittedName>
</protein>
<comment type="caution">
    <text evidence="7">The sequence shown here is derived from an EMBL/GenBank/DDBJ whole genome shotgun (WGS) entry which is preliminary data.</text>
</comment>
<accession>A0A0A2JNL8</accession>
<evidence type="ECO:0000313" key="8">
    <source>
        <dbReference type="Proteomes" id="UP000030143"/>
    </source>
</evidence>
<evidence type="ECO:0000256" key="1">
    <source>
        <dbReference type="ARBA" id="ARBA00001970"/>
    </source>
</evidence>
<evidence type="ECO:0000256" key="5">
    <source>
        <dbReference type="ARBA" id="ARBA00023239"/>
    </source>
</evidence>
<keyword evidence="2" id="KW-0349">Heme</keyword>
<sequence length="243" mass="27337">MWREVLTPSPRRSQYGINQPHENGMGQFGTIVSLGEKSGYWGCYRHRMADSAIDKFKSPTPDSEPTCLRTQLNASRSGRIHHVDFPDNLCFVVEGQDHSQLSAEEREHWFTNFDGSVNQWVKDLVDSGPEAGILDARLCYEPGSGTFWGSEPRALNALNYNKKVHLFYFKDLGYMERIGCLNKGHVDPRKRFLESYGPGGEINEGKISLLVETVVLKADEVDCEYIGYVEGTGFMSTSPQSSI</sequence>